<evidence type="ECO:0000256" key="3">
    <source>
        <dbReference type="ARBA" id="ARBA00022989"/>
    </source>
</evidence>
<feature type="transmembrane region" description="Helical" evidence="5">
    <location>
        <begin position="6"/>
        <end position="24"/>
    </location>
</feature>
<evidence type="ECO:0000313" key="7">
    <source>
        <dbReference type="Proteomes" id="UP000094094"/>
    </source>
</evidence>
<organism evidence="6 7">
    <name type="scientific">Streptomyces lydicus</name>
    <dbReference type="NCBI Taxonomy" id="47763"/>
    <lineage>
        <taxon>Bacteria</taxon>
        <taxon>Bacillati</taxon>
        <taxon>Actinomycetota</taxon>
        <taxon>Actinomycetes</taxon>
        <taxon>Kitasatosporales</taxon>
        <taxon>Streptomycetaceae</taxon>
        <taxon>Streptomyces</taxon>
    </lineage>
</organism>
<dbReference type="GO" id="GO:0016020">
    <property type="term" value="C:membrane"/>
    <property type="evidence" value="ECO:0007669"/>
    <property type="project" value="UniProtKB-SubCell"/>
</dbReference>
<evidence type="ECO:0000256" key="1">
    <source>
        <dbReference type="ARBA" id="ARBA00004141"/>
    </source>
</evidence>
<dbReference type="EMBL" id="CP017157">
    <property type="protein sequence ID" value="AOP50900.1"/>
    <property type="molecule type" value="Genomic_DNA"/>
</dbReference>
<evidence type="ECO:0000313" key="6">
    <source>
        <dbReference type="EMBL" id="AOP50900.1"/>
    </source>
</evidence>
<feature type="transmembrane region" description="Helical" evidence="5">
    <location>
        <begin position="101"/>
        <end position="119"/>
    </location>
</feature>
<dbReference type="Pfam" id="PF13564">
    <property type="entry name" value="DoxX_2"/>
    <property type="match status" value="1"/>
</dbReference>
<feature type="transmembrane region" description="Helical" evidence="5">
    <location>
        <begin position="69"/>
        <end position="89"/>
    </location>
</feature>
<evidence type="ECO:0000256" key="2">
    <source>
        <dbReference type="ARBA" id="ARBA00022692"/>
    </source>
</evidence>
<dbReference type="InterPro" id="IPR032808">
    <property type="entry name" value="DoxX"/>
</dbReference>
<name>A0A1D7VVX1_9ACTN</name>
<evidence type="ECO:0008006" key="8">
    <source>
        <dbReference type="Google" id="ProtNLM"/>
    </source>
</evidence>
<dbReference type="AlphaFoldDB" id="A0A1D7VVX1"/>
<dbReference type="Proteomes" id="UP000094094">
    <property type="component" value="Chromosome"/>
</dbReference>
<reference evidence="6 7" key="1">
    <citation type="submission" date="2016-09" db="EMBL/GenBank/DDBJ databases">
        <title>Complete genome sequencing of Streptomyces lydicus 103 and metabolic pathways analysis of antibiotic biosynthesis.</title>
        <authorList>
            <person name="Jia N."/>
            <person name="Ding M.-Z."/>
            <person name="Gao F."/>
            <person name="Yuan Y.-J."/>
        </authorList>
    </citation>
    <scope>NUCLEOTIDE SEQUENCE [LARGE SCALE GENOMIC DNA]</scope>
    <source>
        <strain evidence="6 7">103</strain>
    </source>
</reference>
<keyword evidence="2 5" id="KW-0812">Transmembrane</keyword>
<comment type="subcellular location">
    <subcellularLocation>
        <location evidence="1">Membrane</location>
        <topology evidence="1">Multi-pass membrane protein</topology>
    </subcellularLocation>
</comment>
<dbReference type="RefSeq" id="WP_069573241.1">
    <property type="nucleotide sequence ID" value="NZ_CP017157.1"/>
</dbReference>
<dbReference type="KEGG" id="slc:SL103_00930"/>
<keyword evidence="7" id="KW-1185">Reference proteome</keyword>
<protein>
    <recommendedName>
        <fullName evidence="8">DoxX family protein</fullName>
    </recommendedName>
</protein>
<keyword evidence="3 5" id="KW-1133">Transmembrane helix</keyword>
<feature type="transmembrane region" description="Helical" evidence="5">
    <location>
        <begin position="45"/>
        <end position="63"/>
    </location>
</feature>
<evidence type="ECO:0000256" key="4">
    <source>
        <dbReference type="ARBA" id="ARBA00023136"/>
    </source>
</evidence>
<sequence length="124" mass="12448">MNVLLWSLAGVLAVAFLAAGAMKLSQSKQKLAASGMGWTEGVSAGTVKLIGALEVLAALGLVLPPALGIAPVLAPLAALGLVLVMLGAVVVHARRGEAQMIAVNLVLLALAAVVAWGRFGPYSL</sequence>
<accession>A0A1D7VVX1</accession>
<proteinExistence type="predicted"/>
<gene>
    <name evidence="6" type="ORF">SL103_00930</name>
</gene>
<evidence type="ECO:0000256" key="5">
    <source>
        <dbReference type="SAM" id="Phobius"/>
    </source>
</evidence>
<keyword evidence="4 5" id="KW-0472">Membrane</keyword>